<evidence type="ECO:0000313" key="10">
    <source>
        <dbReference type="EMBL" id="EED86231.1"/>
    </source>
</evidence>
<keyword evidence="3 8" id="KW-0812">Transmembrane</keyword>
<dbReference type="EMBL" id="DS999444">
    <property type="protein sequence ID" value="EED86231.1"/>
    <property type="molecule type" value="Genomic_DNA"/>
</dbReference>
<dbReference type="InterPro" id="IPR050352">
    <property type="entry name" value="ABCG_transporters"/>
</dbReference>
<feature type="transmembrane region" description="Helical" evidence="8">
    <location>
        <begin position="331"/>
        <end position="350"/>
    </location>
</feature>
<dbReference type="PANTHER" id="PTHR48041:SF139">
    <property type="entry name" value="PROTEIN SCARLET"/>
    <property type="match status" value="1"/>
</dbReference>
<dbReference type="Pfam" id="PF00005">
    <property type="entry name" value="ABC_tran"/>
    <property type="match status" value="1"/>
</dbReference>
<dbReference type="GO" id="GO:0016020">
    <property type="term" value="C:membrane"/>
    <property type="evidence" value="ECO:0000318"/>
    <property type="project" value="GO_Central"/>
</dbReference>
<reference evidence="10 11" key="1">
    <citation type="journal article" date="2004" name="Science">
        <title>The genome of the diatom Thalassiosira pseudonana: ecology, evolution, and metabolism.</title>
        <authorList>
            <person name="Armbrust E.V."/>
            <person name="Berges J.A."/>
            <person name="Bowler C."/>
            <person name="Green B.R."/>
            <person name="Martinez D."/>
            <person name="Putnam N.H."/>
            <person name="Zhou S."/>
            <person name="Allen A.E."/>
            <person name="Apt K.E."/>
            <person name="Bechner M."/>
            <person name="Brzezinski M.A."/>
            <person name="Chaal B.K."/>
            <person name="Chiovitti A."/>
            <person name="Davis A.K."/>
            <person name="Demarest M.S."/>
            <person name="Detter J.C."/>
            <person name="Glavina T."/>
            <person name="Goodstein D."/>
            <person name="Hadi M.Z."/>
            <person name="Hellsten U."/>
            <person name="Hildebrand M."/>
            <person name="Jenkins B.D."/>
            <person name="Jurka J."/>
            <person name="Kapitonov V.V."/>
            <person name="Kroger N."/>
            <person name="Lau W.W."/>
            <person name="Lane T.W."/>
            <person name="Larimer F.W."/>
            <person name="Lippmeier J.C."/>
            <person name="Lucas S."/>
            <person name="Medina M."/>
            <person name="Montsant A."/>
            <person name="Obornik M."/>
            <person name="Parker M.S."/>
            <person name="Palenik B."/>
            <person name="Pazour G.J."/>
            <person name="Richardson P.M."/>
            <person name="Rynearson T.A."/>
            <person name="Saito M.A."/>
            <person name="Schwartz D.C."/>
            <person name="Thamatrakoln K."/>
            <person name="Valentin K."/>
            <person name="Vardi A."/>
            <person name="Wilkerson F.P."/>
            <person name="Rokhsar D.S."/>
        </authorList>
    </citation>
    <scope>NUCLEOTIDE SEQUENCE [LARGE SCALE GENOMIC DNA]</scope>
    <source>
        <strain evidence="10 11">CCMP1335</strain>
    </source>
</reference>
<dbReference type="GO" id="GO:0055085">
    <property type="term" value="P:transmembrane transport"/>
    <property type="evidence" value="ECO:0000318"/>
    <property type="project" value="GO_Central"/>
</dbReference>
<dbReference type="InterPro" id="IPR003593">
    <property type="entry name" value="AAA+_ATPase"/>
</dbReference>
<dbReference type="OMA" id="LMGNENI"/>
<feature type="transmembrane region" description="Helical" evidence="8">
    <location>
        <begin position="411"/>
        <end position="429"/>
    </location>
</feature>
<dbReference type="AlphaFoldDB" id="B8LEN6"/>
<evidence type="ECO:0000256" key="3">
    <source>
        <dbReference type="ARBA" id="ARBA00022692"/>
    </source>
</evidence>
<dbReference type="InterPro" id="IPR027417">
    <property type="entry name" value="P-loop_NTPase"/>
</dbReference>
<accession>B8LEN6</accession>
<sequence>TCKTTKQCERKILNSVWGDVPSGEITAIMGPSGAGKTTLLNILSGRCRSNANIKIESDIRMNDYAIDPATNIDVRKQIAFVSQDDALAFTATPREAIRFSAKLRLPRITTDDEIEELADKMLEELGLGECAGTMIGGSLVKGISGGERKRTSVGVELVTKPTLVFLDEPTSGLDSFSAMQVIKVLKKIAQAGCSVLFTIHQPSSDVFNSFDRLILLNRGMVMYQGSVNDCPNFFAQHNHTMPKNYNPADWIMSVAQQYTQEQLITEGFFAENDRVLPPALVPKDGELLNSLGVSRRGDVEDDEWKHVGFGTETRVLFQREIRHNLRNKQGVGARFALTTFISILVGSIFFGVGGVESYTDPSVMVLMISMFGTALPTLISFPDERPVFLREYSTNHYGVVSYFISRLAMEALITFLQILEILLIAYYMVDLQAGFFKFLAIEYALAMSSTAVAVLVGCSVEDPKMAIEFMPILFIPQILFAGLFVRTDLIPVWLRWAQYLCALTYGVNLALLAEFGSCAENVSMQPNMCAQLLGANQVKEEEKPLYWAILWGLFFVFRLGGLAMLRKKATKFY</sequence>
<dbReference type="Pfam" id="PF19055">
    <property type="entry name" value="ABC2_membrane_7"/>
    <property type="match status" value="1"/>
</dbReference>
<evidence type="ECO:0000256" key="1">
    <source>
        <dbReference type="ARBA" id="ARBA00004141"/>
    </source>
</evidence>
<evidence type="ECO:0000259" key="9">
    <source>
        <dbReference type="PROSITE" id="PS50893"/>
    </source>
</evidence>
<keyword evidence="5" id="KW-0067">ATP-binding</keyword>
<dbReference type="InterPro" id="IPR003439">
    <property type="entry name" value="ABC_transporter-like_ATP-bd"/>
</dbReference>
<dbReference type="PROSITE" id="PS50893">
    <property type="entry name" value="ABC_TRANSPORTER_2"/>
    <property type="match status" value="1"/>
</dbReference>
<feature type="non-terminal residue" evidence="10">
    <location>
        <position position="1"/>
    </location>
</feature>
<name>B8LEN6_THAPS</name>
<evidence type="ECO:0000256" key="2">
    <source>
        <dbReference type="ARBA" id="ARBA00022448"/>
    </source>
</evidence>
<dbReference type="PANTHER" id="PTHR48041">
    <property type="entry name" value="ABC TRANSPORTER G FAMILY MEMBER 28"/>
    <property type="match status" value="1"/>
</dbReference>
<evidence type="ECO:0000256" key="6">
    <source>
        <dbReference type="ARBA" id="ARBA00022989"/>
    </source>
</evidence>
<organism evidence="10 11">
    <name type="scientific">Thalassiosira pseudonana</name>
    <name type="common">Marine diatom</name>
    <name type="synonym">Cyclotella nana</name>
    <dbReference type="NCBI Taxonomy" id="35128"/>
    <lineage>
        <taxon>Eukaryota</taxon>
        <taxon>Sar</taxon>
        <taxon>Stramenopiles</taxon>
        <taxon>Ochrophyta</taxon>
        <taxon>Bacillariophyta</taxon>
        <taxon>Coscinodiscophyceae</taxon>
        <taxon>Thalassiosirophycidae</taxon>
        <taxon>Thalassiosirales</taxon>
        <taxon>Thalassiosiraceae</taxon>
        <taxon>Thalassiosira</taxon>
    </lineage>
</organism>
<evidence type="ECO:0000256" key="5">
    <source>
        <dbReference type="ARBA" id="ARBA00022840"/>
    </source>
</evidence>
<dbReference type="InterPro" id="IPR043926">
    <property type="entry name" value="ABCG_dom"/>
</dbReference>
<protein>
    <recommendedName>
        <fullName evidence="9">ABC transporter domain-containing protein</fullName>
    </recommendedName>
</protein>
<dbReference type="GO" id="GO:0016887">
    <property type="term" value="F:ATP hydrolysis activity"/>
    <property type="evidence" value="ECO:0007669"/>
    <property type="project" value="InterPro"/>
</dbReference>
<dbReference type="Proteomes" id="UP000001449">
    <property type="component" value="Unassembled WGS sequence"/>
</dbReference>
<dbReference type="STRING" id="35128.B8LEN6"/>
<evidence type="ECO:0000256" key="7">
    <source>
        <dbReference type="ARBA" id="ARBA00023136"/>
    </source>
</evidence>
<dbReference type="GO" id="GO:0140359">
    <property type="term" value="F:ABC-type transporter activity"/>
    <property type="evidence" value="ECO:0007669"/>
    <property type="project" value="InterPro"/>
</dbReference>
<feature type="domain" description="ABC transporter" evidence="9">
    <location>
        <begin position="2"/>
        <end position="243"/>
    </location>
</feature>
<dbReference type="SUPFAM" id="SSF52540">
    <property type="entry name" value="P-loop containing nucleoside triphosphate hydrolases"/>
    <property type="match status" value="1"/>
</dbReference>
<dbReference type="GeneID" id="7446053"/>
<dbReference type="PaxDb" id="35128-Thapsdraft1237"/>
<feature type="transmembrane region" description="Helical" evidence="8">
    <location>
        <begin position="465"/>
        <end position="485"/>
    </location>
</feature>
<keyword evidence="6 8" id="KW-1133">Transmembrane helix</keyword>
<feature type="transmembrane region" description="Helical" evidence="8">
    <location>
        <begin position="362"/>
        <end position="381"/>
    </location>
</feature>
<reference evidence="10 11" key="2">
    <citation type="journal article" date="2008" name="Nature">
        <title>The Phaeodactylum genome reveals the evolutionary history of diatom genomes.</title>
        <authorList>
            <person name="Bowler C."/>
            <person name="Allen A.E."/>
            <person name="Badger J.H."/>
            <person name="Grimwood J."/>
            <person name="Jabbari K."/>
            <person name="Kuo A."/>
            <person name="Maheswari U."/>
            <person name="Martens C."/>
            <person name="Maumus F."/>
            <person name="Otillar R.P."/>
            <person name="Rayko E."/>
            <person name="Salamov A."/>
            <person name="Vandepoele K."/>
            <person name="Beszteri B."/>
            <person name="Gruber A."/>
            <person name="Heijde M."/>
            <person name="Katinka M."/>
            <person name="Mock T."/>
            <person name="Valentin K."/>
            <person name="Verret F."/>
            <person name="Berges J.A."/>
            <person name="Brownlee C."/>
            <person name="Cadoret J.P."/>
            <person name="Chiovitti A."/>
            <person name="Choi C.J."/>
            <person name="Coesel S."/>
            <person name="De Martino A."/>
            <person name="Detter J.C."/>
            <person name="Durkin C."/>
            <person name="Falciatore A."/>
            <person name="Fournet J."/>
            <person name="Haruta M."/>
            <person name="Huysman M.J."/>
            <person name="Jenkins B.D."/>
            <person name="Jiroutova K."/>
            <person name="Jorgensen R.E."/>
            <person name="Joubert Y."/>
            <person name="Kaplan A."/>
            <person name="Kroger N."/>
            <person name="Kroth P.G."/>
            <person name="La Roche J."/>
            <person name="Lindquist E."/>
            <person name="Lommer M."/>
            <person name="Martin-Jezequel V."/>
            <person name="Lopez P.J."/>
            <person name="Lucas S."/>
            <person name="Mangogna M."/>
            <person name="McGinnis K."/>
            <person name="Medlin L.K."/>
            <person name="Montsant A."/>
            <person name="Oudot-Le Secq M.P."/>
            <person name="Napoli C."/>
            <person name="Obornik M."/>
            <person name="Parker M.S."/>
            <person name="Petit J.L."/>
            <person name="Porcel B.M."/>
            <person name="Poulsen N."/>
            <person name="Robison M."/>
            <person name="Rychlewski L."/>
            <person name="Rynearson T.A."/>
            <person name="Schmutz J."/>
            <person name="Shapiro H."/>
            <person name="Siaut M."/>
            <person name="Stanley M."/>
            <person name="Sussman M.R."/>
            <person name="Taylor A.R."/>
            <person name="Vardi A."/>
            <person name="von Dassow P."/>
            <person name="Vyverman W."/>
            <person name="Willis A."/>
            <person name="Wyrwicz L.S."/>
            <person name="Rokhsar D.S."/>
            <person name="Weissenbach J."/>
            <person name="Armbrust E.V."/>
            <person name="Green B.R."/>
            <person name="Van de Peer Y."/>
            <person name="Grigoriev I.V."/>
        </authorList>
    </citation>
    <scope>NUCLEOTIDE SEQUENCE [LARGE SCALE GENOMIC DNA]</scope>
    <source>
        <strain evidence="10 11">CCMP1335</strain>
    </source>
</reference>
<evidence type="ECO:0000256" key="4">
    <source>
        <dbReference type="ARBA" id="ARBA00022741"/>
    </source>
</evidence>
<gene>
    <name evidence="10" type="ORF">THAPSDRAFT_bd1237</name>
</gene>
<dbReference type="GO" id="GO:0042626">
    <property type="term" value="F:ATPase-coupled transmembrane transporter activity"/>
    <property type="evidence" value="ECO:0000318"/>
    <property type="project" value="GO_Central"/>
</dbReference>
<dbReference type="InterPro" id="IPR013525">
    <property type="entry name" value="ABC2_TM"/>
</dbReference>
<keyword evidence="4" id="KW-0547">Nucleotide-binding</keyword>
<dbReference type="Gene3D" id="3.40.50.300">
    <property type="entry name" value="P-loop containing nucleotide triphosphate hydrolases"/>
    <property type="match status" value="1"/>
</dbReference>
<dbReference type="GO" id="GO:0005524">
    <property type="term" value="F:ATP binding"/>
    <property type="evidence" value="ECO:0007669"/>
    <property type="project" value="UniProtKB-KW"/>
</dbReference>
<comment type="subcellular location">
    <subcellularLocation>
        <location evidence="1">Membrane</location>
        <topology evidence="1">Multi-pass membrane protein</topology>
    </subcellularLocation>
</comment>
<dbReference type="InParanoid" id="B8LEN6"/>
<feature type="transmembrane region" description="Helical" evidence="8">
    <location>
        <begin position="545"/>
        <end position="565"/>
    </location>
</feature>
<dbReference type="KEGG" id="tps:THAPSDRAFT_bd1237"/>
<proteinExistence type="predicted"/>
<feature type="transmembrane region" description="Helical" evidence="8">
    <location>
        <begin position="435"/>
        <end position="458"/>
    </location>
</feature>
<dbReference type="SMART" id="SM00382">
    <property type="entry name" value="AAA"/>
    <property type="match status" value="1"/>
</dbReference>
<dbReference type="HOGENOM" id="CLU_000604_57_10_1"/>
<keyword evidence="2" id="KW-0813">Transport</keyword>
<keyword evidence="11" id="KW-1185">Reference proteome</keyword>
<dbReference type="eggNOG" id="KOG0061">
    <property type="taxonomic scope" value="Eukaryota"/>
</dbReference>
<dbReference type="RefSeq" id="XP_002297492.1">
    <property type="nucleotide sequence ID" value="XM_002297456.1"/>
</dbReference>
<keyword evidence="7 8" id="KW-0472">Membrane</keyword>
<evidence type="ECO:0000313" key="11">
    <source>
        <dbReference type="Proteomes" id="UP000001449"/>
    </source>
</evidence>
<dbReference type="Pfam" id="PF01061">
    <property type="entry name" value="ABC2_membrane"/>
    <property type="match status" value="1"/>
</dbReference>
<evidence type="ECO:0000256" key="8">
    <source>
        <dbReference type="SAM" id="Phobius"/>
    </source>
</evidence>